<organism evidence="6 7">
    <name type="scientific">Deinococcus radiopugnans ATCC 19172</name>
    <dbReference type="NCBI Taxonomy" id="585398"/>
    <lineage>
        <taxon>Bacteria</taxon>
        <taxon>Thermotogati</taxon>
        <taxon>Deinococcota</taxon>
        <taxon>Deinococci</taxon>
        <taxon>Deinococcales</taxon>
        <taxon>Deinococcaceae</taxon>
        <taxon>Deinococcus</taxon>
    </lineage>
</organism>
<dbReference type="OrthoDB" id="9778604at2"/>
<dbReference type="SUPFAM" id="SSF100950">
    <property type="entry name" value="NagB/RpiA/CoA transferase-like"/>
    <property type="match status" value="2"/>
</dbReference>
<evidence type="ECO:0000256" key="3">
    <source>
        <dbReference type="ARBA" id="ARBA00022679"/>
    </source>
</evidence>
<gene>
    <name evidence="6" type="ORF">FHR04_15305</name>
</gene>
<comment type="similarity">
    <text evidence="1">Belongs to the 3-oxoacid CoA-transferase subunit B family.</text>
</comment>
<dbReference type="InterPro" id="IPR014388">
    <property type="entry name" value="3-oxoacid_CoA-transferase"/>
</dbReference>
<dbReference type="EMBL" id="VDMO01000018">
    <property type="protein sequence ID" value="TNM69281.1"/>
    <property type="molecule type" value="Genomic_DNA"/>
</dbReference>
<evidence type="ECO:0000256" key="1">
    <source>
        <dbReference type="ARBA" id="ARBA00007047"/>
    </source>
</evidence>
<evidence type="ECO:0000256" key="2">
    <source>
        <dbReference type="ARBA" id="ARBA00007154"/>
    </source>
</evidence>
<evidence type="ECO:0000256" key="5">
    <source>
        <dbReference type="PIRSR" id="PIRSR000858-1"/>
    </source>
</evidence>
<dbReference type="InterPro" id="IPR004165">
    <property type="entry name" value="CoA_trans_fam_I"/>
</dbReference>
<keyword evidence="3 4" id="KW-0808">Transferase</keyword>
<dbReference type="InterPro" id="IPR037171">
    <property type="entry name" value="NagB/RpiA_transferase-like"/>
</dbReference>
<accession>A0A5C4Y1B5</accession>
<dbReference type="GO" id="GO:0008410">
    <property type="term" value="F:CoA-transferase activity"/>
    <property type="evidence" value="ECO:0007669"/>
    <property type="project" value="InterPro"/>
</dbReference>
<dbReference type="Pfam" id="PF01144">
    <property type="entry name" value="CoA_trans"/>
    <property type="match status" value="2"/>
</dbReference>
<sequence>MRGRRAGRGGHHRAGAGVKTVPIISADEAAALIKSGDTLLVGGFGMTGNPVHLVHALAETQTRELTFVGNNVGEAGLSGGRLLRNGQLKKAIGSFFTSNREAVAAAQEGALDVQLIPQGTLAEALRAGGAGIGGFYTPTAAGTVIAGSADVRVLNGQEMVFVPALRGDVALIRAWRADTAGNLQYRLTEQNFNPAMATAATLVIAEVEEIVEVGEIAPEHVHTPGLYVDYLVQATLTLADLGSSADVKGGAKRVDEARMNMARRALQELSPGDVVNLGIGIPTLVADLITPEMNINLHTENGMLGVGPAPEGGGAMDFPVNAGKIPVTALPGASYFDSAASFGMIRGGHVDVAVMGGLQVDAAGNLANWAVPGKPLLGVGGAMDLASGARRLIVTMTHTDPDGTPKIVEECTLPLTARGAVDMIITNQAVFEFVDEQLTLTGLMPGASLQDVRRSTEAHFAERLTEQTVVEI</sequence>
<proteinExistence type="inferred from homology"/>
<dbReference type="NCBIfam" id="TIGR02428">
    <property type="entry name" value="pcaJ_scoB_fam"/>
    <property type="match status" value="1"/>
</dbReference>
<protein>
    <submittedName>
        <fullName evidence="6">3-oxoacid CoA-transferase subunit B</fullName>
    </submittedName>
</protein>
<dbReference type="InterPro" id="IPR012791">
    <property type="entry name" value="3-oxoacid_CoA-transf_B"/>
</dbReference>
<dbReference type="InterPro" id="IPR012792">
    <property type="entry name" value="3-oxoacid_CoA-transf_A"/>
</dbReference>
<evidence type="ECO:0000313" key="7">
    <source>
        <dbReference type="Proteomes" id="UP000313988"/>
    </source>
</evidence>
<dbReference type="GO" id="GO:0046952">
    <property type="term" value="P:ketone body catabolic process"/>
    <property type="evidence" value="ECO:0007669"/>
    <property type="project" value="InterPro"/>
</dbReference>
<dbReference type="Proteomes" id="UP000313988">
    <property type="component" value="Unassembled WGS sequence"/>
</dbReference>
<dbReference type="PANTHER" id="PTHR13707">
    <property type="entry name" value="KETOACID-COENZYME A TRANSFERASE"/>
    <property type="match status" value="1"/>
</dbReference>
<dbReference type="SMART" id="SM00882">
    <property type="entry name" value="CoA_trans"/>
    <property type="match status" value="2"/>
</dbReference>
<dbReference type="PIRSF" id="PIRSF000858">
    <property type="entry name" value="SCOT-t"/>
    <property type="match status" value="1"/>
</dbReference>
<comment type="caution">
    <text evidence="6">The sequence shown here is derived from an EMBL/GenBank/DDBJ whole genome shotgun (WGS) entry which is preliminary data.</text>
</comment>
<dbReference type="AlphaFoldDB" id="A0A5C4Y1B5"/>
<feature type="active site" description="5-glutamyl coenzyme A thioester intermediate" evidence="5">
    <location>
        <position position="300"/>
    </location>
</feature>
<reference evidence="6 7" key="1">
    <citation type="submission" date="2019-06" db="EMBL/GenBank/DDBJ databases">
        <title>Genome sequence of Deinococcus radiopugnans ATCC 19172.</title>
        <authorList>
            <person name="Maclea K.S."/>
            <person name="Maynard C.R."/>
        </authorList>
    </citation>
    <scope>NUCLEOTIDE SEQUENCE [LARGE SCALE GENOMIC DNA]</scope>
    <source>
        <strain evidence="6 7">ATCC 19172</strain>
    </source>
</reference>
<dbReference type="Gene3D" id="3.40.1080.10">
    <property type="entry name" value="Glutaconate Coenzyme A-transferase"/>
    <property type="match status" value="2"/>
</dbReference>
<comment type="similarity">
    <text evidence="2 4">Belongs to the 3-oxoacid CoA-transferase family.</text>
</comment>
<dbReference type="NCBIfam" id="TIGR02429">
    <property type="entry name" value="pcaI_scoA_fam"/>
    <property type="match status" value="1"/>
</dbReference>
<dbReference type="PANTHER" id="PTHR13707:SF57">
    <property type="entry name" value="SUCCINYL-COA:3-KETOACID COENZYME A TRANSFERASE SUBUNIT B-RELATED"/>
    <property type="match status" value="1"/>
</dbReference>
<evidence type="ECO:0000313" key="6">
    <source>
        <dbReference type="EMBL" id="TNM69281.1"/>
    </source>
</evidence>
<name>A0A5C4Y1B5_9DEIO</name>
<evidence type="ECO:0000256" key="4">
    <source>
        <dbReference type="PIRNR" id="PIRNR000858"/>
    </source>
</evidence>